<dbReference type="AlphaFoldDB" id="A0A226MZ93"/>
<keyword evidence="5" id="KW-1185">Reference proteome</keyword>
<dbReference type="PANTHER" id="PTHR15535:SF15">
    <property type="entry name" value="CELL MIGRATION-INDUCING AND HYALURONAN-BINDING PROTEIN"/>
    <property type="match status" value="1"/>
</dbReference>
<keyword evidence="1 2" id="KW-0430">Lectin</keyword>
<dbReference type="Pfam" id="PF15711">
    <property type="entry name" value="ILEI"/>
    <property type="match status" value="1"/>
</dbReference>
<dbReference type="OrthoDB" id="120976at2759"/>
<protein>
    <recommendedName>
        <fullName evidence="3">ILEI/PANDER domain-containing protein</fullName>
    </recommendedName>
</protein>
<dbReference type="Proteomes" id="UP000198323">
    <property type="component" value="Unassembled WGS sequence"/>
</dbReference>
<dbReference type="InterPro" id="IPR052252">
    <property type="entry name" value="CEMIP/CEMIP2"/>
</dbReference>
<name>A0A226MZ93_CALSU</name>
<dbReference type="GO" id="GO:0030246">
    <property type="term" value="F:carbohydrate binding"/>
    <property type="evidence" value="ECO:0007669"/>
    <property type="project" value="UniProtKB-UniRule"/>
</dbReference>
<comment type="caution">
    <text evidence="4">The sequence shown here is derived from an EMBL/GenBank/DDBJ whole genome shotgun (WGS) entry which is preliminary data.</text>
</comment>
<evidence type="ECO:0000259" key="3">
    <source>
        <dbReference type="Pfam" id="PF15711"/>
    </source>
</evidence>
<evidence type="ECO:0000256" key="1">
    <source>
        <dbReference type="ARBA" id="ARBA00022734"/>
    </source>
</evidence>
<evidence type="ECO:0000313" key="4">
    <source>
        <dbReference type="EMBL" id="OXB60420.1"/>
    </source>
</evidence>
<feature type="domain" description="ILEI/PANDER" evidence="3">
    <location>
        <begin position="70"/>
        <end position="155"/>
    </location>
</feature>
<accession>A0A226MZ93</accession>
<dbReference type="PANTHER" id="PTHR15535">
    <property type="entry name" value="TRANSMEMBRANE PROTEIN 2-RELATED"/>
    <property type="match status" value="1"/>
</dbReference>
<dbReference type="InterPro" id="IPR039477">
    <property type="entry name" value="ILEI/PANDER_dom"/>
</dbReference>
<sequence length="186" mass="21568">MGSVYPMPNYMKRIRCEKLYETDSCKCQQKTKDHLLEVKIETYKKQYFHLKDDYAYTEVDGVRYFLTEEGIQLIVIDGHHGKVVDRVTFKNSILQGIPAQIENYVNNIKNHSIVLVTSKGRFISRGPWTKVLEKLGAEKDFSLKEKMAFVGFKGSFRPVWVKLVTNEDSAKIYQALPIPVVKKMKL</sequence>
<dbReference type="STRING" id="9009.A0A226MZ93"/>
<evidence type="ECO:0000313" key="5">
    <source>
        <dbReference type="Proteomes" id="UP000198323"/>
    </source>
</evidence>
<reference evidence="4 5" key="1">
    <citation type="submission" date="2016-07" db="EMBL/GenBank/DDBJ databases">
        <title>Disparate Historic Effective Population Sizes Predicted by Modern Levels of Genome Diversity for the Scaled Quail (Callipepla squamata) and the Northern Bobwhite (Colinus virginianus): Inferences from First and Second Generation Draft Genome Assemblies for Sympatric New World Quail.</title>
        <authorList>
            <person name="Oldeschulte D.L."/>
            <person name="Halley Y.A."/>
            <person name="Bhattarai E.K."/>
            <person name="Brashear W.A."/>
            <person name="Hill J."/>
            <person name="Metz R.P."/>
            <person name="Johnson C.D."/>
            <person name="Rollins D."/>
            <person name="Peterson M.J."/>
            <person name="Bickhart D.M."/>
            <person name="Decker J.E."/>
            <person name="Seabury C.M."/>
        </authorList>
    </citation>
    <scope>NUCLEOTIDE SEQUENCE [LARGE SCALE GENOMIC DNA]</scope>
    <source>
        <strain evidence="4 5">Texas</strain>
        <tissue evidence="4">Leg muscle</tissue>
    </source>
</reference>
<organism evidence="4 5">
    <name type="scientific">Callipepla squamata</name>
    <name type="common">Scaled quail</name>
    <dbReference type="NCBI Taxonomy" id="9009"/>
    <lineage>
        <taxon>Eukaryota</taxon>
        <taxon>Metazoa</taxon>
        <taxon>Chordata</taxon>
        <taxon>Craniata</taxon>
        <taxon>Vertebrata</taxon>
        <taxon>Euteleostomi</taxon>
        <taxon>Archelosauria</taxon>
        <taxon>Archosauria</taxon>
        <taxon>Dinosauria</taxon>
        <taxon>Saurischia</taxon>
        <taxon>Theropoda</taxon>
        <taxon>Coelurosauria</taxon>
        <taxon>Aves</taxon>
        <taxon>Neognathae</taxon>
        <taxon>Galloanserae</taxon>
        <taxon>Galliformes</taxon>
        <taxon>Odontophoridae</taxon>
        <taxon>Callipepla</taxon>
    </lineage>
</organism>
<evidence type="ECO:0000256" key="2">
    <source>
        <dbReference type="PROSITE-ProRule" id="PRU01375"/>
    </source>
</evidence>
<dbReference type="PROSITE" id="PS52031">
    <property type="entry name" value="GG_LECTIN"/>
    <property type="match status" value="1"/>
</dbReference>
<proteinExistence type="predicted"/>
<gene>
    <name evidence="4" type="ORF">ASZ78_004394</name>
</gene>
<dbReference type="EMBL" id="MCFN01000329">
    <property type="protein sequence ID" value="OXB60420.1"/>
    <property type="molecule type" value="Genomic_DNA"/>
</dbReference>